<accession>A0ABS8B5E0</accession>
<feature type="domain" description="Tyr recombinase" evidence="6">
    <location>
        <begin position="191"/>
        <end position="361"/>
    </location>
</feature>
<dbReference type="CDD" id="cd01189">
    <property type="entry name" value="INT_ICEBs1_C_like"/>
    <property type="match status" value="1"/>
</dbReference>
<dbReference type="Pfam" id="PF14659">
    <property type="entry name" value="Phage_int_SAM_3"/>
    <property type="match status" value="1"/>
</dbReference>
<comment type="caution">
    <text evidence="8">The sequence shown here is derived from an EMBL/GenBank/DDBJ whole genome shotgun (WGS) entry which is preliminary data.</text>
</comment>
<dbReference type="InterPro" id="IPR044068">
    <property type="entry name" value="CB"/>
</dbReference>
<evidence type="ECO:0000256" key="2">
    <source>
        <dbReference type="ARBA" id="ARBA00022908"/>
    </source>
</evidence>
<keyword evidence="4" id="KW-0233">DNA recombination</keyword>
<dbReference type="PROSITE" id="PS51898">
    <property type="entry name" value="TYR_RECOMBINASE"/>
    <property type="match status" value="1"/>
</dbReference>
<proteinExistence type="inferred from homology"/>
<keyword evidence="9" id="KW-1185">Reference proteome</keyword>
<keyword evidence="2" id="KW-0229">DNA integration</keyword>
<evidence type="ECO:0000259" key="7">
    <source>
        <dbReference type="PROSITE" id="PS51900"/>
    </source>
</evidence>
<dbReference type="Gene3D" id="1.10.150.130">
    <property type="match status" value="1"/>
</dbReference>
<dbReference type="Pfam" id="PF00589">
    <property type="entry name" value="Phage_integrase"/>
    <property type="match status" value="1"/>
</dbReference>
<dbReference type="InterPro" id="IPR011010">
    <property type="entry name" value="DNA_brk_join_enz"/>
</dbReference>
<comment type="similarity">
    <text evidence="1">Belongs to the 'phage' integrase family.</text>
</comment>
<sequence length="361" mass="39891">MRTSTGRGRIYRRCGCRDPQHHQLGTHCPHLLTDSQHGTWNFAVDVPTPDYHRTTVRRGGFSTQDAAEQALGRFLEGEAGGYNADPSQTVAAYLGAWLQAKALVLKPTTMARYRDYVRNDLVPAFGTLKLDQLAHRHISAFVTCQLAAGRGRTTLYRCLATLSSALGDAVRQHRLPHNPASPPVLRRPPAPERRIWTAEEAARFLTYCHQADPEIADLFEFLIGTGMRKGEALGLHWDDVHLGEGVLYVRCTLSAIDNNHLVITAPKTRSSRGWVAISPRVATALRHHARTTRPTRSVPDDPFAGLVFCRPNGRPLGPHQVLDRLHQLSEEAGVPRITVRDLRHLAAPITISAGVPLTVVS</sequence>
<evidence type="ECO:0000313" key="8">
    <source>
        <dbReference type="EMBL" id="MCB5179807.1"/>
    </source>
</evidence>
<dbReference type="InterPro" id="IPR004107">
    <property type="entry name" value="Integrase_SAM-like_N"/>
</dbReference>
<dbReference type="PANTHER" id="PTHR30349:SF64">
    <property type="entry name" value="PROPHAGE INTEGRASE INTD-RELATED"/>
    <property type="match status" value="1"/>
</dbReference>
<evidence type="ECO:0000256" key="1">
    <source>
        <dbReference type="ARBA" id="ARBA00008857"/>
    </source>
</evidence>
<dbReference type="InterPro" id="IPR002104">
    <property type="entry name" value="Integrase_catalytic"/>
</dbReference>
<gene>
    <name evidence="8" type="ORF">LG632_10490</name>
</gene>
<dbReference type="EMBL" id="JAJAUY010000028">
    <property type="protein sequence ID" value="MCB5179807.1"/>
    <property type="molecule type" value="Genomic_DNA"/>
</dbReference>
<evidence type="ECO:0000256" key="4">
    <source>
        <dbReference type="ARBA" id="ARBA00023172"/>
    </source>
</evidence>
<evidence type="ECO:0000256" key="3">
    <source>
        <dbReference type="ARBA" id="ARBA00023125"/>
    </source>
</evidence>
<dbReference type="RefSeq" id="WP_226726641.1">
    <property type="nucleotide sequence ID" value="NZ_JAJAUY010000028.1"/>
</dbReference>
<dbReference type="Proteomes" id="UP001199054">
    <property type="component" value="Unassembled WGS sequence"/>
</dbReference>
<dbReference type="InterPro" id="IPR013762">
    <property type="entry name" value="Integrase-like_cat_sf"/>
</dbReference>
<dbReference type="SUPFAM" id="SSF56349">
    <property type="entry name" value="DNA breaking-rejoining enzymes"/>
    <property type="match status" value="1"/>
</dbReference>
<dbReference type="PROSITE" id="PS51900">
    <property type="entry name" value="CB"/>
    <property type="match status" value="1"/>
</dbReference>
<keyword evidence="3 5" id="KW-0238">DNA-binding</keyword>
<dbReference type="InterPro" id="IPR010998">
    <property type="entry name" value="Integrase_recombinase_N"/>
</dbReference>
<protein>
    <submittedName>
        <fullName evidence="8">Tyrosine-type recombinase/integrase</fullName>
    </submittedName>
</protein>
<evidence type="ECO:0000313" key="9">
    <source>
        <dbReference type="Proteomes" id="UP001199054"/>
    </source>
</evidence>
<reference evidence="8 9" key="1">
    <citation type="submission" date="2021-10" db="EMBL/GenBank/DDBJ databases">
        <title>Streptomyces sp. strain SMC 277, a novel streptomycete isolated from soil.</title>
        <authorList>
            <person name="Chanama M."/>
        </authorList>
    </citation>
    <scope>NUCLEOTIDE SEQUENCE [LARGE SCALE GENOMIC DNA]</scope>
    <source>
        <strain evidence="8 9">SMC 277</strain>
    </source>
</reference>
<name>A0ABS8B5E0_9ACTN</name>
<dbReference type="InterPro" id="IPR050090">
    <property type="entry name" value="Tyrosine_recombinase_XerCD"/>
</dbReference>
<evidence type="ECO:0000256" key="5">
    <source>
        <dbReference type="PROSITE-ProRule" id="PRU01248"/>
    </source>
</evidence>
<evidence type="ECO:0000259" key="6">
    <source>
        <dbReference type="PROSITE" id="PS51898"/>
    </source>
</evidence>
<dbReference type="Gene3D" id="1.10.443.10">
    <property type="entry name" value="Intergrase catalytic core"/>
    <property type="match status" value="1"/>
</dbReference>
<organism evidence="8 9">
    <name type="scientific">Streptomyces antimicrobicus</name>
    <dbReference type="NCBI Taxonomy" id="2883108"/>
    <lineage>
        <taxon>Bacteria</taxon>
        <taxon>Bacillati</taxon>
        <taxon>Actinomycetota</taxon>
        <taxon>Actinomycetes</taxon>
        <taxon>Kitasatosporales</taxon>
        <taxon>Streptomycetaceae</taxon>
        <taxon>Streptomyces</taxon>
    </lineage>
</organism>
<dbReference type="PANTHER" id="PTHR30349">
    <property type="entry name" value="PHAGE INTEGRASE-RELATED"/>
    <property type="match status" value="1"/>
</dbReference>
<feature type="domain" description="Core-binding (CB)" evidence="7">
    <location>
        <begin position="88"/>
        <end position="170"/>
    </location>
</feature>